<dbReference type="RefSeq" id="XP_066652212.1">
    <property type="nucleotide sequence ID" value="XM_066803780.1"/>
</dbReference>
<dbReference type="GeneID" id="92036686"/>
<organism evidence="2 3">
    <name type="scientific">Phyllosticta citribraziliensis</name>
    <dbReference type="NCBI Taxonomy" id="989973"/>
    <lineage>
        <taxon>Eukaryota</taxon>
        <taxon>Fungi</taxon>
        <taxon>Dikarya</taxon>
        <taxon>Ascomycota</taxon>
        <taxon>Pezizomycotina</taxon>
        <taxon>Dothideomycetes</taxon>
        <taxon>Dothideomycetes incertae sedis</taxon>
        <taxon>Botryosphaeriales</taxon>
        <taxon>Phyllostictaceae</taxon>
        <taxon>Phyllosticta</taxon>
    </lineage>
</organism>
<feature type="compositionally biased region" description="Polar residues" evidence="1">
    <location>
        <begin position="20"/>
        <end position="29"/>
    </location>
</feature>
<feature type="region of interest" description="Disordered" evidence="1">
    <location>
        <begin position="75"/>
        <end position="97"/>
    </location>
</feature>
<evidence type="ECO:0000313" key="2">
    <source>
        <dbReference type="EMBL" id="KAK7532819.1"/>
    </source>
</evidence>
<gene>
    <name evidence="2" type="ORF">J3D65DRAFT_684104</name>
</gene>
<keyword evidence="3" id="KW-1185">Reference proteome</keyword>
<evidence type="ECO:0000313" key="3">
    <source>
        <dbReference type="Proteomes" id="UP001360953"/>
    </source>
</evidence>
<reference evidence="2 3" key="1">
    <citation type="submission" date="2024-04" db="EMBL/GenBank/DDBJ databases">
        <title>Phyllosticta paracitricarpa is synonymous to the EU quarantine fungus P. citricarpa based on phylogenomic analyses.</title>
        <authorList>
            <consortium name="Lawrence Berkeley National Laboratory"/>
            <person name="Van ingen-buijs V.A."/>
            <person name="Van westerhoven A.C."/>
            <person name="Haridas S."/>
            <person name="Skiadas P."/>
            <person name="Martin F."/>
            <person name="Groenewald J.Z."/>
            <person name="Crous P.W."/>
            <person name="Seidl M.F."/>
        </authorList>
    </citation>
    <scope>NUCLEOTIDE SEQUENCE [LARGE SCALE GENOMIC DNA]</scope>
    <source>
        <strain evidence="2 3">CPC 17464</strain>
    </source>
</reference>
<name>A0ABR1LDT4_9PEZI</name>
<evidence type="ECO:0000256" key="1">
    <source>
        <dbReference type="SAM" id="MobiDB-lite"/>
    </source>
</evidence>
<dbReference type="Proteomes" id="UP001360953">
    <property type="component" value="Unassembled WGS sequence"/>
</dbReference>
<feature type="region of interest" description="Disordered" evidence="1">
    <location>
        <begin position="1"/>
        <end position="35"/>
    </location>
</feature>
<accession>A0ABR1LDT4</accession>
<dbReference type="EMBL" id="JBBPEH010000010">
    <property type="protein sequence ID" value="KAK7532819.1"/>
    <property type="molecule type" value="Genomic_DNA"/>
</dbReference>
<sequence length="319" mass="34730">MAGAHTGRRDFPSTPLAKPTTHNTTTLDKTPQPLPLYAASNETRYAAPSSYAAQFWSSARRTFADSTLQQLATGAATMPHRQDSMEPEEAPSPTASGGTFALPSCFFTNAFLLGLDEDHTVSSGPLMLFSTGSGKCSSVPAPTPEEARMPAPQVDEVEEDAAEEEDEEGNGEEDEEAKNKGEYHDALVSCSARVDSVVWWEEKLRGKVNPKHKIFKMVLDMAILEEFWTHRGAPATCEYANPRDAASFRSNTSKRPLLISSALPVFQWSDALPSRPGVEDRVDNRNSGLVAIACLRIAQEVQTIPEHRDQIDLGVAPAI</sequence>
<protein>
    <submittedName>
        <fullName evidence="2">Uncharacterized protein</fullName>
    </submittedName>
</protein>
<proteinExistence type="predicted"/>
<feature type="compositionally biased region" description="Acidic residues" evidence="1">
    <location>
        <begin position="155"/>
        <end position="176"/>
    </location>
</feature>
<comment type="caution">
    <text evidence="2">The sequence shown here is derived from an EMBL/GenBank/DDBJ whole genome shotgun (WGS) entry which is preliminary data.</text>
</comment>
<feature type="region of interest" description="Disordered" evidence="1">
    <location>
        <begin position="136"/>
        <end position="181"/>
    </location>
</feature>